<gene>
    <name evidence="1" type="ORF">LCGC14_0224610</name>
</gene>
<sequence>MAKEPDMIIHLNNEKIFTKMETVIAKISFSKRNSNDTNILLCGVIALLVDIDKNLRKLIGE</sequence>
<proteinExistence type="predicted"/>
<comment type="caution">
    <text evidence="1">The sequence shown here is derived from an EMBL/GenBank/DDBJ whole genome shotgun (WGS) entry which is preliminary data.</text>
</comment>
<dbReference type="AlphaFoldDB" id="A0A0F9UTT1"/>
<organism evidence="1">
    <name type="scientific">marine sediment metagenome</name>
    <dbReference type="NCBI Taxonomy" id="412755"/>
    <lineage>
        <taxon>unclassified sequences</taxon>
        <taxon>metagenomes</taxon>
        <taxon>ecological metagenomes</taxon>
    </lineage>
</organism>
<name>A0A0F9UTT1_9ZZZZ</name>
<accession>A0A0F9UTT1</accession>
<evidence type="ECO:0000313" key="1">
    <source>
        <dbReference type="EMBL" id="KKN90877.1"/>
    </source>
</evidence>
<reference evidence="1" key="1">
    <citation type="journal article" date="2015" name="Nature">
        <title>Complex archaea that bridge the gap between prokaryotes and eukaryotes.</title>
        <authorList>
            <person name="Spang A."/>
            <person name="Saw J.H."/>
            <person name="Jorgensen S.L."/>
            <person name="Zaremba-Niedzwiedzka K."/>
            <person name="Martijn J."/>
            <person name="Lind A.E."/>
            <person name="van Eijk R."/>
            <person name="Schleper C."/>
            <person name="Guy L."/>
            <person name="Ettema T.J."/>
        </authorList>
    </citation>
    <scope>NUCLEOTIDE SEQUENCE</scope>
</reference>
<dbReference type="EMBL" id="LAZR01000107">
    <property type="protein sequence ID" value="KKN90877.1"/>
    <property type="molecule type" value="Genomic_DNA"/>
</dbReference>
<protein>
    <submittedName>
        <fullName evidence="1">Uncharacterized protein</fullName>
    </submittedName>
</protein>